<dbReference type="HOGENOM" id="CLU_1560440_0_0_0"/>
<dbReference type="KEGG" id="dpt:Deipr_0910"/>
<dbReference type="OrthoDB" id="69325at2"/>
<name>F0RML6_DEIPM</name>
<evidence type="ECO:0000256" key="1">
    <source>
        <dbReference type="SAM" id="MobiDB-lite"/>
    </source>
</evidence>
<dbReference type="EMBL" id="CP002536">
    <property type="protein sequence ID" value="ADY26066.1"/>
    <property type="molecule type" value="Genomic_DNA"/>
</dbReference>
<reference evidence="2 3" key="2">
    <citation type="journal article" date="2012" name="Stand. Genomic Sci.">
        <title>Complete genome sequence of the orange-red pigmented, radioresistant Deinococcus proteolyticus type strain (MRP(T)).</title>
        <authorList>
            <person name="Copeland A."/>
            <person name="Zeytun A."/>
            <person name="Yassawong M."/>
            <person name="Nolan M."/>
            <person name="Lucas S."/>
            <person name="Hammon N."/>
            <person name="Deshpande S."/>
            <person name="Cheng J.F."/>
            <person name="Han C."/>
            <person name="Tapia R."/>
            <person name="Goodwin L.A."/>
            <person name="Pitluck S."/>
            <person name="Mavromatis K."/>
            <person name="Liolios K."/>
            <person name="Pagani I."/>
            <person name="Ivanova N."/>
            <person name="Mikhailova N."/>
            <person name="Pati A."/>
            <person name="Chen A."/>
            <person name="Palaniappan K."/>
            <person name="Land M."/>
            <person name="Hauser L."/>
            <person name="Jeffries C.D."/>
            <person name="Brambilla E.M."/>
            <person name="Rohde M."/>
            <person name="Sikorski J."/>
            <person name="Pukall R."/>
            <person name="Goker M."/>
            <person name="Detter J.C."/>
            <person name="Woyke T."/>
            <person name="Bristow J."/>
            <person name="Eisen J.A."/>
            <person name="Markowitz V."/>
            <person name="Hugenholtz P."/>
            <person name="Kyrpides N.C."/>
            <person name="Klenk H.P."/>
            <person name="Lapidus A."/>
        </authorList>
    </citation>
    <scope>NUCLEOTIDE SEQUENCE [LARGE SCALE GENOMIC DNA]</scope>
    <source>
        <strain evidence="3">ATCC 35074 / DSM 20540 / JCM 6276 / NBRC 101906 / NCIMB 13154 / VKM Ac-1939 / CCM 2703 / MRP</strain>
    </source>
</reference>
<dbReference type="RefSeq" id="WP_013614675.1">
    <property type="nucleotide sequence ID" value="NC_015161.1"/>
</dbReference>
<sequence>MTALPGQGQVAEEGRRVQSPAAQTMTATQAMMAAQPAARPRWADDVLWRRRALRLLGVWALLSVVLVGLRVSTAAIRPELRDAQTTQAELVKQRDALSLEVQSLGSANRISAWAEEAGMLRFADSLKRSAELSGVEAPTPPAPPPPLKLRWQWGPGPATPEDSSPEKLVSP</sequence>
<organism evidence="2 3">
    <name type="scientific">Deinococcus proteolyticus (strain ATCC 35074 / DSM 20540 / JCM 6276 / NBRC 101906 / NCIMB 13154 / VKM Ac-1939 / CCM 2703 / MRP)</name>
    <dbReference type="NCBI Taxonomy" id="693977"/>
    <lineage>
        <taxon>Bacteria</taxon>
        <taxon>Thermotogati</taxon>
        <taxon>Deinococcota</taxon>
        <taxon>Deinococci</taxon>
        <taxon>Deinococcales</taxon>
        <taxon>Deinococcaceae</taxon>
        <taxon>Deinococcus</taxon>
    </lineage>
</organism>
<accession>F0RML6</accession>
<feature type="region of interest" description="Disordered" evidence="1">
    <location>
        <begin position="131"/>
        <end position="171"/>
    </location>
</feature>
<evidence type="ECO:0000313" key="2">
    <source>
        <dbReference type="EMBL" id="ADY26066.1"/>
    </source>
</evidence>
<feature type="region of interest" description="Disordered" evidence="1">
    <location>
        <begin position="1"/>
        <end position="21"/>
    </location>
</feature>
<dbReference type="Proteomes" id="UP000007718">
    <property type="component" value="Chromosome"/>
</dbReference>
<dbReference type="STRING" id="693977.Deipr_0910"/>
<reference evidence="3" key="1">
    <citation type="submission" date="2011-02" db="EMBL/GenBank/DDBJ databases">
        <title>The complete sequence of chromosome of Deinococcus proteolyticus DSM 20540.</title>
        <authorList>
            <consortium name="US DOE Joint Genome Institute (JGI-PGF)"/>
            <person name="Lucas S."/>
            <person name="Copeland A."/>
            <person name="Lapidus A."/>
            <person name="Bruce D."/>
            <person name="Goodwin L."/>
            <person name="Pitluck S."/>
            <person name="Kyrpides N."/>
            <person name="Mavromatis K."/>
            <person name="Pagani I."/>
            <person name="Ivanova N."/>
            <person name="Ovchinnikova G."/>
            <person name="Zeytun A."/>
            <person name="Detter J.C."/>
            <person name="Han C."/>
            <person name="Land M."/>
            <person name="Hauser L."/>
            <person name="Markowitz V."/>
            <person name="Cheng J.-F."/>
            <person name="Hugenholtz P."/>
            <person name="Woyke T."/>
            <person name="Wu D."/>
            <person name="Pukall R."/>
            <person name="Steenblock K."/>
            <person name="Brambilla E."/>
            <person name="Klenk H.-P."/>
            <person name="Eisen J.A."/>
        </authorList>
    </citation>
    <scope>NUCLEOTIDE SEQUENCE [LARGE SCALE GENOMIC DNA]</scope>
    <source>
        <strain evidence="3">ATCC 35074 / DSM 20540 / JCM 6276 / NBRC 101906 / NCIMB 13154 / VKM Ac-1939 / CCM 2703 / MRP</strain>
    </source>
</reference>
<protein>
    <recommendedName>
        <fullName evidence="4">Cell division protein FtsL</fullName>
    </recommendedName>
</protein>
<keyword evidence="3" id="KW-1185">Reference proteome</keyword>
<dbReference type="AlphaFoldDB" id="F0RML6"/>
<evidence type="ECO:0000313" key="3">
    <source>
        <dbReference type="Proteomes" id="UP000007718"/>
    </source>
</evidence>
<gene>
    <name evidence="2" type="ordered locus">Deipr_0910</name>
</gene>
<proteinExistence type="predicted"/>
<feature type="compositionally biased region" description="Pro residues" evidence="1">
    <location>
        <begin position="138"/>
        <end position="147"/>
    </location>
</feature>
<evidence type="ECO:0008006" key="4">
    <source>
        <dbReference type="Google" id="ProtNLM"/>
    </source>
</evidence>